<evidence type="ECO:0000256" key="3">
    <source>
        <dbReference type="RuleBase" id="RU000363"/>
    </source>
</evidence>
<dbReference type="Proteomes" id="UP000244223">
    <property type="component" value="Unassembled WGS sequence"/>
</dbReference>
<sequence length="264" mass="28932">MAFHRRVVWITGASSGIGEALAYEFAQQGARLVLSARRADALERVRANCQRPEQHYVLAMDMKDIDRFPDLVKAVEQAMGTIDLLINNAGVSQRSLVKDTCLAVDRELMEVDYFGPVALTKAVLPLMLARKRGRLVAVSSIAGLVATPMRSTYAAAKHALRAFYDALRAEVYDHGVYVSVIYPGFVKTNISIAALVGDGSTQNKMDDAQNAAMSPQTFAQLAVAALARGEEHIVIGGLKEKLAVYIDRASPELRQWLMRKVKVV</sequence>
<evidence type="ECO:0000259" key="4">
    <source>
        <dbReference type="SMART" id="SM00822"/>
    </source>
</evidence>
<dbReference type="EMBL" id="QAON01000008">
    <property type="protein sequence ID" value="PTQ89223.1"/>
    <property type="molecule type" value="Genomic_DNA"/>
</dbReference>
<dbReference type="PIRSF" id="PIRSF000126">
    <property type="entry name" value="11-beta-HSD1"/>
    <property type="match status" value="1"/>
</dbReference>
<keyword evidence="2" id="KW-0560">Oxidoreductase</keyword>
<organism evidence="5 6">
    <name type="scientific">Agitococcus lubricus</name>
    <dbReference type="NCBI Taxonomy" id="1077255"/>
    <lineage>
        <taxon>Bacteria</taxon>
        <taxon>Pseudomonadati</taxon>
        <taxon>Pseudomonadota</taxon>
        <taxon>Gammaproteobacteria</taxon>
        <taxon>Moraxellales</taxon>
        <taxon>Moraxellaceae</taxon>
        <taxon>Agitococcus</taxon>
    </lineage>
</organism>
<dbReference type="InterPro" id="IPR036291">
    <property type="entry name" value="NAD(P)-bd_dom_sf"/>
</dbReference>
<dbReference type="GO" id="GO:0016020">
    <property type="term" value="C:membrane"/>
    <property type="evidence" value="ECO:0007669"/>
    <property type="project" value="TreeGrafter"/>
</dbReference>
<dbReference type="InterPro" id="IPR020904">
    <property type="entry name" value="Sc_DH/Rdtase_CS"/>
</dbReference>
<dbReference type="AlphaFoldDB" id="A0A2T5IYY7"/>
<dbReference type="PANTHER" id="PTHR44196">
    <property type="entry name" value="DEHYDROGENASE/REDUCTASE SDR FAMILY MEMBER 7B"/>
    <property type="match status" value="1"/>
</dbReference>
<dbReference type="GO" id="GO:0016491">
    <property type="term" value="F:oxidoreductase activity"/>
    <property type="evidence" value="ECO:0007669"/>
    <property type="project" value="UniProtKB-KW"/>
</dbReference>
<dbReference type="SMART" id="SM00822">
    <property type="entry name" value="PKS_KR"/>
    <property type="match status" value="1"/>
</dbReference>
<reference evidence="5 6" key="1">
    <citation type="submission" date="2018-04" db="EMBL/GenBank/DDBJ databases">
        <title>Genomic Encyclopedia of Archaeal and Bacterial Type Strains, Phase II (KMG-II): from individual species to whole genera.</title>
        <authorList>
            <person name="Goeker M."/>
        </authorList>
    </citation>
    <scope>NUCLEOTIDE SEQUENCE [LARGE SCALE GENOMIC DNA]</scope>
    <source>
        <strain evidence="5 6">DSM 5822</strain>
    </source>
</reference>
<dbReference type="OrthoDB" id="9793345at2"/>
<dbReference type="NCBIfam" id="NF004825">
    <property type="entry name" value="PRK06181.1"/>
    <property type="match status" value="1"/>
</dbReference>
<protein>
    <submittedName>
        <fullName evidence="5">Short-subunit dehydrogenase</fullName>
    </submittedName>
</protein>
<gene>
    <name evidence="5" type="ORF">C8N29_108107</name>
</gene>
<evidence type="ECO:0000256" key="2">
    <source>
        <dbReference type="ARBA" id="ARBA00023002"/>
    </source>
</evidence>
<dbReference type="Gene3D" id="3.40.50.720">
    <property type="entry name" value="NAD(P)-binding Rossmann-like Domain"/>
    <property type="match status" value="1"/>
</dbReference>
<dbReference type="PRINTS" id="PR00080">
    <property type="entry name" value="SDRFAMILY"/>
</dbReference>
<dbReference type="PROSITE" id="PS00061">
    <property type="entry name" value="ADH_SHORT"/>
    <property type="match status" value="1"/>
</dbReference>
<dbReference type="PANTHER" id="PTHR44196:SF1">
    <property type="entry name" value="DEHYDROGENASE_REDUCTASE SDR FAMILY MEMBER 7B"/>
    <property type="match status" value="1"/>
</dbReference>
<accession>A0A2T5IYY7</accession>
<evidence type="ECO:0000313" key="6">
    <source>
        <dbReference type="Proteomes" id="UP000244223"/>
    </source>
</evidence>
<comment type="similarity">
    <text evidence="1 3">Belongs to the short-chain dehydrogenases/reductases (SDR) family.</text>
</comment>
<keyword evidence="6" id="KW-1185">Reference proteome</keyword>
<evidence type="ECO:0000256" key="1">
    <source>
        <dbReference type="ARBA" id="ARBA00006484"/>
    </source>
</evidence>
<feature type="domain" description="Ketoreductase" evidence="4">
    <location>
        <begin position="6"/>
        <end position="189"/>
    </location>
</feature>
<comment type="caution">
    <text evidence="5">The sequence shown here is derived from an EMBL/GenBank/DDBJ whole genome shotgun (WGS) entry which is preliminary data.</text>
</comment>
<evidence type="ECO:0000313" key="5">
    <source>
        <dbReference type="EMBL" id="PTQ89223.1"/>
    </source>
</evidence>
<dbReference type="InterPro" id="IPR002347">
    <property type="entry name" value="SDR_fam"/>
</dbReference>
<proteinExistence type="inferred from homology"/>
<dbReference type="RefSeq" id="WP_107865859.1">
    <property type="nucleotide sequence ID" value="NZ_QAON01000008.1"/>
</dbReference>
<dbReference type="Pfam" id="PF00106">
    <property type="entry name" value="adh_short"/>
    <property type="match status" value="1"/>
</dbReference>
<dbReference type="PRINTS" id="PR00081">
    <property type="entry name" value="GDHRDH"/>
</dbReference>
<dbReference type="SUPFAM" id="SSF51735">
    <property type="entry name" value="NAD(P)-binding Rossmann-fold domains"/>
    <property type="match status" value="1"/>
</dbReference>
<dbReference type="InterPro" id="IPR057326">
    <property type="entry name" value="KR_dom"/>
</dbReference>
<name>A0A2T5IYY7_9GAMM</name>